<accession>A0A061IX85</accession>
<evidence type="ECO:0000313" key="3">
    <source>
        <dbReference type="Proteomes" id="UP000031737"/>
    </source>
</evidence>
<comment type="caution">
    <text evidence="2">The sequence shown here is derived from an EMBL/GenBank/DDBJ whole genome shotgun (WGS) entry which is preliminary data.</text>
</comment>
<keyword evidence="3" id="KW-1185">Reference proteome</keyword>
<gene>
    <name evidence="2" type="ORF">TRSC58_05623</name>
</gene>
<protein>
    <submittedName>
        <fullName evidence="2">Uncharacterized protein</fullName>
    </submittedName>
</protein>
<name>A0A061IX85_TRYRA</name>
<keyword evidence="1" id="KW-1133">Transmembrane helix</keyword>
<evidence type="ECO:0000313" key="2">
    <source>
        <dbReference type="EMBL" id="ESL06700.1"/>
    </source>
</evidence>
<keyword evidence="1" id="KW-0472">Membrane</keyword>
<proteinExistence type="predicted"/>
<dbReference type="OrthoDB" id="278200at2759"/>
<reference evidence="2 3" key="1">
    <citation type="submission" date="2013-07" db="EMBL/GenBank/DDBJ databases">
        <authorList>
            <person name="Stoco P.H."/>
            <person name="Wagner G."/>
            <person name="Gerber A."/>
            <person name="Zaha A."/>
            <person name="Thompson C."/>
            <person name="Bartholomeu D.C."/>
            <person name="Luckemeyer D.D."/>
            <person name="Bahia D."/>
            <person name="Loreto E."/>
            <person name="Prestes E.B."/>
            <person name="Lima F.M."/>
            <person name="Rodrigues-Luiz G."/>
            <person name="Vallejo G.A."/>
            <person name="Filho J.F."/>
            <person name="Monteiro K.M."/>
            <person name="Tyler K.M."/>
            <person name="de Almeida L.G."/>
            <person name="Ortiz M.F."/>
            <person name="Siervo M.A."/>
            <person name="de Moraes M.H."/>
            <person name="Cunha O.L."/>
            <person name="Mendonca-Neto R."/>
            <person name="Silva R."/>
            <person name="Teixeira S.M."/>
            <person name="Murta S.M."/>
            <person name="Sincero T.C."/>
            <person name="Mendes T.A."/>
            <person name="Urmenyi T.P."/>
            <person name="Silva V.G."/>
            <person name="da Rocha W.D."/>
            <person name="Andersson B."/>
            <person name="Romanha A.J."/>
            <person name="Steindel M."/>
            <person name="de Vasconcelos A.T."/>
            <person name="Grisard E.C."/>
        </authorList>
    </citation>
    <scope>NUCLEOTIDE SEQUENCE [LARGE SCALE GENOMIC DNA]</scope>
    <source>
        <strain evidence="2 3">SC58</strain>
    </source>
</reference>
<evidence type="ECO:0000256" key="1">
    <source>
        <dbReference type="SAM" id="Phobius"/>
    </source>
</evidence>
<keyword evidence="1" id="KW-0812">Transmembrane</keyword>
<dbReference type="VEuPathDB" id="TriTrypDB:TRSC58_05623"/>
<dbReference type="EMBL" id="AUPL01005623">
    <property type="protein sequence ID" value="ESL06700.1"/>
    <property type="molecule type" value="Genomic_DNA"/>
</dbReference>
<sequence length="359" mass="38872">MWHPSFIFIVVIFLTGCIFVPVGICVCASFVAGFLFVCPSPLTRHHRDCYYLHGSGRLMTSCSPFLEAAAAFLKNIVAVGVCSNEGCLNAFNPTAFGLPFGRHHGGLPVTPPSTASLEATIAAEVFPLGTMGRRLCSSPTQLDVTLEEYITGLFTGVQHQFGCSMETILHCLWIVERIQTRNILVQQKGIISLRSISQCRHSTEDSHTYASEGTRDVASSERWVHDNDGMPSGDSCQHAPLCSSVSSEVRSMGPVSDIADDDSLCYACAGSPVFSLQFWNVQLFITASLLLSLKVGEEIFAETDGEALAAQLAALGGCDTNVLLCAERCVCDLLWDELSVTTKGLESVMRRLGMRSLAR</sequence>
<dbReference type="AlphaFoldDB" id="A0A061IX85"/>
<organism evidence="2 3">
    <name type="scientific">Trypanosoma rangeli SC58</name>
    <dbReference type="NCBI Taxonomy" id="429131"/>
    <lineage>
        <taxon>Eukaryota</taxon>
        <taxon>Discoba</taxon>
        <taxon>Euglenozoa</taxon>
        <taxon>Kinetoplastea</taxon>
        <taxon>Metakinetoplastina</taxon>
        <taxon>Trypanosomatida</taxon>
        <taxon>Trypanosomatidae</taxon>
        <taxon>Trypanosoma</taxon>
        <taxon>Herpetosoma</taxon>
    </lineage>
</organism>
<feature type="transmembrane region" description="Helical" evidence="1">
    <location>
        <begin position="6"/>
        <end position="37"/>
    </location>
</feature>
<dbReference type="Proteomes" id="UP000031737">
    <property type="component" value="Unassembled WGS sequence"/>
</dbReference>